<name>A0ABN1XA59_9ACTN</name>
<dbReference type="EMBL" id="BAAAIH010000044">
    <property type="protein sequence ID" value="GAA1289865.1"/>
    <property type="molecule type" value="Genomic_DNA"/>
</dbReference>
<comment type="caution">
    <text evidence="1">The sequence shown here is derived from an EMBL/GenBank/DDBJ whole genome shotgun (WGS) entry which is preliminary data.</text>
</comment>
<evidence type="ECO:0000313" key="1">
    <source>
        <dbReference type="EMBL" id="GAA1289865.1"/>
    </source>
</evidence>
<organism evidence="1 2">
    <name type="scientific">Streptomyces javensis</name>
    <dbReference type="NCBI Taxonomy" id="114698"/>
    <lineage>
        <taxon>Bacteria</taxon>
        <taxon>Bacillati</taxon>
        <taxon>Actinomycetota</taxon>
        <taxon>Actinomycetes</taxon>
        <taxon>Kitasatosporales</taxon>
        <taxon>Streptomycetaceae</taxon>
        <taxon>Streptomyces</taxon>
        <taxon>Streptomyces violaceusniger group</taxon>
    </lineage>
</organism>
<reference evidence="1 2" key="1">
    <citation type="journal article" date="2019" name="Int. J. Syst. Evol. Microbiol.">
        <title>The Global Catalogue of Microorganisms (GCM) 10K type strain sequencing project: providing services to taxonomists for standard genome sequencing and annotation.</title>
        <authorList>
            <consortium name="The Broad Institute Genomics Platform"/>
            <consortium name="The Broad Institute Genome Sequencing Center for Infectious Disease"/>
            <person name="Wu L."/>
            <person name="Ma J."/>
        </authorList>
    </citation>
    <scope>NUCLEOTIDE SEQUENCE [LARGE SCALE GENOMIC DNA]</scope>
    <source>
        <strain evidence="1 2">JCM 11448</strain>
    </source>
</reference>
<gene>
    <name evidence="1" type="ORF">GCM10009579_62680</name>
</gene>
<sequence>MDEGIGGVELCGMPGAAPITGLYGERCPGSGTEMSRACTCLSPLKVASRASHGLLYTKSDSCFQMRYCFGNIMRPWEE</sequence>
<protein>
    <submittedName>
        <fullName evidence="1">Uncharacterized protein</fullName>
    </submittedName>
</protein>
<evidence type="ECO:0000313" key="2">
    <source>
        <dbReference type="Proteomes" id="UP001500282"/>
    </source>
</evidence>
<keyword evidence="2" id="KW-1185">Reference proteome</keyword>
<proteinExistence type="predicted"/>
<accession>A0ABN1XA59</accession>
<dbReference type="Proteomes" id="UP001500282">
    <property type="component" value="Unassembled WGS sequence"/>
</dbReference>